<name>A0A0F7JR31_9SPHN</name>
<keyword evidence="2" id="KW-1185">Reference proteome</keyword>
<sequence length="104" mass="11247">MALTRNFKDTVRARVQADPAFRSALLTEAVNAFLTDDIATGKAVLRDYIKATVGFEELAERTGRPSKSLMRMFSPAGNPAADNLFSVISTLQRASGVTLEVRAA</sequence>
<dbReference type="EMBL" id="CP011450">
    <property type="protein sequence ID" value="AKH18921.1"/>
    <property type="molecule type" value="Genomic_DNA"/>
</dbReference>
<proteinExistence type="predicted"/>
<dbReference type="Proteomes" id="UP000018851">
    <property type="component" value="Plasmid pNXO2"/>
</dbReference>
<gene>
    <name evidence="1" type="ORF">NX02_p1400</name>
</gene>
<evidence type="ECO:0000313" key="2">
    <source>
        <dbReference type="Proteomes" id="UP000018851"/>
    </source>
</evidence>
<dbReference type="KEGG" id="ssan:NX02_p1400"/>
<evidence type="ECO:0000313" key="1">
    <source>
        <dbReference type="EMBL" id="AKH18921.1"/>
    </source>
</evidence>
<organism evidence="1 2">
    <name type="scientific">Sphingomonas sanxanigenens DSM 19645 = NX02</name>
    <dbReference type="NCBI Taxonomy" id="1123269"/>
    <lineage>
        <taxon>Bacteria</taxon>
        <taxon>Pseudomonadati</taxon>
        <taxon>Pseudomonadota</taxon>
        <taxon>Alphaproteobacteria</taxon>
        <taxon>Sphingomonadales</taxon>
        <taxon>Sphingomonadaceae</taxon>
        <taxon>Sphingomonas</taxon>
    </lineage>
</organism>
<accession>A0A0F7JR31</accession>
<keyword evidence="1" id="KW-0614">Plasmid</keyword>
<reference evidence="1 2" key="1">
    <citation type="submission" date="2015-05" db="EMBL/GenBank/DDBJ databases">
        <title>Plasmid of Sphingomonas sanxanigenens NX02.</title>
        <authorList>
            <person name="Huang H."/>
            <person name="Ma T."/>
        </authorList>
    </citation>
    <scope>NUCLEOTIDE SEQUENCE [LARGE SCALE GENOMIC DNA]</scope>
    <source>
        <strain evidence="1 2">NX02</strain>
        <plasmid evidence="2">Plasmid pNXO2</plasmid>
    </source>
</reference>
<geneLocation type="plasmid" evidence="1 2">
    <name>pNXO2</name>
</geneLocation>
<dbReference type="RefSeq" id="WP_047100388.1">
    <property type="nucleotide sequence ID" value="NZ_CP011450.1"/>
</dbReference>
<protein>
    <submittedName>
        <fullName evidence="1">Transcriptional regulator</fullName>
    </submittedName>
</protein>
<dbReference type="AlphaFoldDB" id="A0A0F7JR31"/>
<dbReference type="OrthoDB" id="9794662at2"/>